<dbReference type="PANTHER" id="PTHR10695:SF46">
    <property type="entry name" value="BIFUNCTIONAL COENZYME A SYNTHASE-RELATED"/>
    <property type="match status" value="1"/>
</dbReference>
<reference evidence="6" key="2">
    <citation type="submission" date="2014-08" db="EMBL/GenBank/DDBJ databases">
        <title>Complete genome of Weissella ceti strain WS74 isolated from diseased rainbow trout in Brazil.</title>
        <authorList>
            <person name="Figueiredo H.C.P."/>
            <person name="Leal C.A.G."/>
            <person name="Pereira F.L."/>
            <person name="Soares S.C."/>
            <person name="Dorella F.A."/>
            <person name="Carvalho A.F."/>
            <person name="Azevedo V.A.C."/>
        </authorList>
    </citation>
    <scope>NUCLEOTIDE SEQUENCE [LARGE SCALE GENOMIC DNA]</scope>
    <source>
        <strain evidence="6">WS74</strain>
    </source>
</reference>
<dbReference type="GO" id="GO:0015937">
    <property type="term" value="P:coenzyme A biosynthetic process"/>
    <property type="evidence" value="ECO:0007669"/>
    <property type="project" value="UniProtKB-UniRule"/>
</dbReference>
<reference evidence="5 6" key="1">
    <citation type="journal article" date="2014" name="Genome Announc.">
        <title>Complete Genome Sequences of Fish Pathogenic Weissella ceti Strains WS74 and WS105.</title>
        <authorList>
            <person name="Figueiredo H.C."/>
            <person name="Leal C.A."/>
            <person name="Dorella F.A."/>
            <person name="Carvalho A.F."/>
            <person name="Soares S.C."/>
            <person name="Pereira F.L."/>
            <person name="Azevedo V.A."/>
        </authorList>
    </citation>
    <scope>NUCLEOTIDE SEQUENCE [LARGE SCALE GENOMIC DNA]</scope>
    <source>
        <strain evidence="5 6">WS74</strain>
    </source>
</reference>
<dbReference type="CDD" id="cd02022">
    <property type="entry name" value="DPCK"/>
    <property type="match status" value="1"/>
</dbReference>
<dbReference type="OrthoDB" id="9812943at2"/>
<dbReference type="PANTHER" id="PTHR10695">
    <property type="entry name" value="DEPHOSPHO-COA KINASE-RELATED"/>
    <property type="match status" value="1"/>
</dbReference>
<keyword evidence="1 3" id="KW-0547">Nucleotide-binding</keyword>
<dbReference type="Pfam" id="PF01121">
    <property type="entry name" value="CoaE"/>
    <property type="match status" value="1"/>
</dbReference>
<evidence type="ECO:0000313" key="5">
    <source>
        <dbReference type="EMBL" id="AIM62756.1"/>
    </source>
</evidence>
<dbReference type="STRING" id="759620.WS105_0501"/>
<evidence type="ECO:0000313" key="6">
    <source>
        <dbReference type="Proteomes" id="UP000029079"/>
    </source>
</evidence>
<keyword evidence="6" id="KW-1185">Reference proteome</keyword>
<dbReference type="PATRIC" id="fig|759620.7.peg.490"/>
<comment type="similarity">
    <text evidence="3">Belongs to the CoaE family.</text>
</comment>
<dbReference type="KEGG" id="wci:WS105_0501"/>
<dbReference type="GO" id="GO:0004140">
    <property type="term" value="F:dephospho-CoA kinase activity"/>
    <property type="evidence" value="ECO:0007669"/>
    <property type="project" value="UniProtKB-UniRule"/>
</dbReference>
<dbReference type="GO" id="GO:0005524">
    <property type="term" value="F:ATP binding"/>
    <property type="evidence" value="ECO:0007669"/>
    <property type="project" value="UniProtKB-UniRule"/>
</dbReference>
<dbReference type="UniPathway" id="UPA00241">
    <property type="reaction ID" value="UER00356"/>
</dbReference>
<dbReference type="RefSeq" id="WP_009765398.1">
    <property type="nucleotide sequence ID" value="NZ_CP009223.1"/>
</dbReference>
<dbReference type="EC" id="2.7.1.24" evidence="3 4"/>
<dbReference type="HAMAP" id="MF_00376">
    <property type="entry name" value="Dephospho_CoA_kinase"/>
    <property type="match status" value="1"/>
</dbReference>
<evidence type="ECO:0000256" key="1">
    <source>
        <dbReference type="ARBA" id="ARBA00022741"/>
    </source>
</evidence>
<evidence type="ECO:0000256" key="2">
    <source>
        <dbReference type="ARBA" id="ARBA00022840"/>
    </source>
</evidence>
<organism evidence="5 6">
    <name type="scientific">Weissella ceti</name>
    <dbReference type="NCBI Taxonomy" id="759620"/>
    <lineage>
        <taxon>Bacteria</taxon>
        <taxon>Bacillati</taxon>
        <taxon>Bacillota</taxon>
        <taxon>Bacilli</taxon>
        <taxon>Lactobacillales</taxon>
        <taxon>Lactobacillaceae</taxon>
        <taxon>Weissella</taxon>
    </lineage>
</organism>
<dbReference type="Gene3D" id="3.40.50.300">
    <property type="entry name" value="P-loop containing nucleotide triphosphate hydrolases"/>
    <property type="match status" value="1"/>
</dbReference>
<name>A0A075U5P7_9LACO</name>
<dbReference type="InterPro" id="IPR027417">
    <property type="entry name" value="P-loop_NTPase"/>
</dbReference>
<sequence>MYKLGLTGGIATGKSTVVSYLKEQNIPVIDADEVAHDLLANDVALLAELRHAFGDDIFIDDILSRPALGKRVFGDEDALQTLNSITHPRIYQRIEDLGTKSAETGANLVVYDIPLLLETTPKMHFDGIMVVAIDTKTQLSRLMARNNLSKEDAQKRIAAQMPIQDKVALADFVIDNSGTRAETYTQVAHVLTTISNQ</sequence>
<keyword evidence="3" id="KW-0808">Transferase</keyword>
<comment type="function">
    <text evidence="3">Catalyzes the phosphorylation of the 3'-hydroxyl group of dephosphocoenzyme A to form coenzyme A.</text>
</comment>
<dbReference type="PROSITE" id="PS51219">
    <property type="entry name" value="DPCK"/>
    <property type="match status" value="1"/>
</dbReference>
<keyword evidence="3 5" id="KW-0418">Kinase</keyword>
<keyword evidence="2 3" id="KW-0067">ATP-binding</keyword>
<accession>A0A075U5P7</accession>
<evidence type="ECO:0000256" key="4">
    <source>
        <dbReference type="NCBIfam" id="TIGR00152"/>
    </source>
</evidence>
<comment type="subcellular location">
    <subcellularLocation>
        <location evidence="3">Cytoplasm</location>
    </subcellularLocation>
</comment>
<dbReference type="InterPro" id="IPR001977">
    <property type="entry name" value="Depp_CoAkinase"/>
</dbReference>
<dbReference type="KEGG" id="wct:WS74_0504"/>
<dbReference type="Proteomes" id="UP000029079">
    <property type="component" value="Chromosome"/>
</dbReference>
<dbReference type="AlphaFoldDB" id="A0A075U5P7"/>
<protein>
    <recommendedName>
        <fullName evidence="3 4">Dephospho-CoA kinase</fullName>
        <ecNumber evidence="3 4">2.7.1.24</ecNumber>
    </recommendedName>
    <alternativeName>
        <fullName evidence="3">Dephosphocoenzyme A kinase</fullName>
    </alternativeName>
</protein>
<gene>
    <name evidence="3" type="primary">coaE</name>
    <name evidence="5" type="ORF">WS74_0504</name>
</gene>
<dbReference type="SUPFAM" id="SSF52540">
    <property type="entry name" value="P-loop containing nucleoside triphosphate hydrolases"/>
    <property type="match status" value="1"/>
</dbReference>
<proteinExistence type="inferred from homology"/>
<dbReference type="GO" id="GO:0005737">
    <property type="term" value="C:cytoplasm"/>
    <property type="evidence" value="ECO:0007669"/>
    <property type="project" value="UniProtKB-SubCell"/>
</dbReference>
<keyword evidence="3" id="KW-0963">Cytoplasm</keyword>
<feature type="binding site" evidence="3">
    <location>
        <begin position="11"/>
        <end position="16"/>
    </location>
    <ligand>
        <name>ATP</name>
        <dbReference type="ChEBI" id="CHEBI:30616"/>
    </ligand>
</feature>
<keyword evidence="3" id="KW-0173">Coenzyme A biosynthesis</keyword>
<comment type="catalytic activity">
    <reaction evidence="3">
        <text>3'-dephospho-CoA + ATP = ADP + CoA + H(+)</text>
        <dbReference type="Rhea" id="RHEA:18245"/>
        <dbReference type="ChEBI" id="CHEBI:15378"/>
        <dbReference type="ChEBI" id="CHEBI:30616"/>
        <dbReference type="ChEBI" id="CHEBI:57287"/>
        <dbReference type="ChEBI" id="CHEBI:57328"/>
        <dbReference type="ChEBI" id="CHEBI:456216"/>
        <dbReference type="EC" id="2.7.1.24"/>
    </reaction>
</comment>
<dbReference type="NCBIfam" id="TIGR00152">
    <property type="entry name" value="dephospho-CoA kinase"/>
    <property type="match status" value="1"/>
</dbReference>
<dbReference type="EMBL" id="CP009223">
    <property type="protein sequence ID" value="AIM62756.1"/>
    <property type="molecule type" value="Genomic_DNA"/>
</dbReference>
<comment type="pathway">
    <text evidence="3">Cofactor biosynthesis; coenzyme A biosynthesis; CoA from (R)-pantothenate: step 5/5.</text>
</comment>
<evidence type="ECO:0000256" key="3">
    <source>
        <dbReference type="HAMAP-Rule" id="MF_00376"/>
    </source>
</evidence>
<dbReference type="KEGG" id="wce:WS08_0503"/>